<feature type="region of interest" description="Disordered" evidence="1">
    <location>
        <begin position="255"/>
        <end position="400"/>
    </location>
</feature>
<feature type="compositionally biased region" description="Polar residues" evidence="1">
    <location>
        <begin position="378"/>
        <end position="391"/>
    </location>
</feature>
<proteinExistence type="predicted"/>
<dbReference type="PANTHER" id="PTHR42068">
    <property type="entry name" value="YALI0B18964P"/>
    <property type="match status" value="1"/>
</dbReference>
<dbReference type="Proteomes" id="UP000799324">
    <property type="component" value="Unassembled WGS sequence"/>
</dbReference>
<feature type="compositionally biased region" description="Basic and acidic residues" evidence="1">
    <location>
        <begin position="276"/>
        <end position="287"/>
    </location>
</feature>
<accession>A0A6A6TFD7</accession>
<feature type="region of interest" description="Disordered" evidence="1">
    <location>
        <begin position="668"/>
        <end position="688"/>
    </location>
</feature>
<keyword evidence="3" id="KW-1185">Reference proteome</keyword>
<dbReference type="EMBL" id="MU004326">
    <property type="protein sequence ID" value="KAF2657354.1"/>
    <property type="molecule type" value="Genomic_DNA"/>
</dbReference>
<feature type="region of interest" description="Disordered" evidence="1">
    <location>
        <begin position="556"/>
        <end position="600"/>
    </location>
</feature>
<feature type="compositionally biased region" description="Polar residues" evidence="1">
    <location>
        <begin position="676"/>
        <end position="688"/>
    </location>
</feature>
<reference evidence="2" key="1">
    <citation type="journal article" date="2020" name="Stud. Mycol.">
        <title>101 Dothideomycetes genomes: a test case for predicting lifestyles and emergence of pathogens.</title>
        <authorList>
            <person name="Haridas S."/>
            <person name="Albert R."/>
            <person name="Binder M."/>
            <person name="Bloem J."/>
            <person name="Labutti K."/>
            <person name="Salamov A."/>
            <person name="Andreopoulos B."/>
            <person name="Baker S."/>
            <person name="Barry K."/>
            <person name="Bills G."/>
            <person name="Bluhm B."/>
            <person name="Cannon C."/>
            <person name="Castanera R."/>
            <person name="Culley D."/>
            <person name="Daum C."/>
            <person name="Ezra D."/>
            <person name="Gonzalez J."/>
            <person name="Henrissat B."/>
            <person name="Kuo A."/>
            <person name="Liang C."/>
            <person name="Lipzen A."/>
            <person name="Lutzoni F."/>
            <person name="Magnuson J."/>
            <person name="Mondo S."/>
            <person name="Nolan M."/>
            <person name="Ohm R."/>
            <person name="Pangilinan J."/>
            <person name="Park H.-J."/>
            <person name="Ramirez L."/>
            <person name="Alfaro M."/>
            <person name="Sun H."/>
            <person name="Tritt A."/>
            <person name="Yoshinaga Y."/>
            <person name="Zwiers L.-H."/>
            <person name="Turgeon B."/>
            <person name="Goodwin S."/>
            <person name="Spatafora J."/>
            <person name="Crous P."/>
            <person name="Grigoriev I."/>
        </authorList>
    </citation>
    <scope>NUCLEOTIDE SEQUENCE</scope>
    <source>
        <strain evidence="2">CBS 122681</strain>
    </source>
</reference>
<evidence type="ECO:0000313" key="2">
    <source>
        <dbReference type="EMBL" id="KAF2657354.1"/>
    </source>
</evidence>
<evidence type="ECO:0000313" key="3">
    <source>
        <dbReference type="Proteomes" id="UP000799324"/>
    </source>
</evidence>
<feature type="compositionally biased region" description="Acidic residues" evidence="1">
    <location>
        <begin position="469"/>
        <end position="481"/>
    </location>
</feature>
<feature type="compositionally biased region" description="Polar residues" evidence="1">
    <location>
        <begin position="562"/>
        <end position="579"/>
    </location>
</feature>
<protein>
    <submittedName>
        <fullName evidence="2">Uncharacterized protein</fullName>
    </submittedName>
</protein>
<name>A0A6A6TFD7_9PLEO</name>
<feature type="region of interest" description="Disordered" evidence="1">
    <location>
        <begin position="501"/>
        <end position="531"/>
    </location>
</feature>
<feature type="compositionally biased region" description="Polar residues" evidence="1">
    <location>
        <begin position="122"/>
        <end position="141"/>
    </location>
</feature>
<dbReference type="OrthoDB" id="5396252at2759"/>
<gene>
    <name evidence="2" type="ORF">K491DRAFT_595263</name>
</gene>
<feature type="compositionally biased region" description="Basic and acidic residues" evidence="1">
    <location>
        <begin position="353"/>
        <end position="366"/>
    </location>
</feature>
<evidence type="ECO:0000256" key="1">
    <source>
        <dbReference type="SAM" id="MobiDB-lite"/>
    </source>
</evidence>
<feature type="compositionally biased region" description="Basic and acidic residues" evidence="1">
    <location>
        <begin position="44"/>
        <end position="67"/>
    </location>
</feature>
<feature type="region of interest" description="Disordered" evidence="1">
    <location>
        <begin position="950"/>
        <end position="971"/>
    </location>
</feature>
<dbReference type="InterPro" id="IPR017993">
    <property type="entry name" value="Atrophin-1"/>
</dbReference>
<feature type="compositionally biased region" description="Polar residues" evidence="1">
    <location>
        <begin position="509"/>
        <end position="531"/>
    </location>
</feature>
<feature type="compositionally biased region" description="Polar residues" evidence="1">
    <location>
        <begin position="316"/>
        <end position="328"/>
    </location>
</feature>
<dbReference type="AlphaFoldDB" id="A0A6A6TFD7"/>
<dbReference type="PRINTS" id="PR01222">
    <property type="entry name" value="ATROPHIN"/>
</dbReference>
<sequence length="971" mass="104990">MPKSGFGGIFQARRKSSGNAIEDAEASAQPTHGSPAAQSGGFRVLDRSEIERAKQEAALKKQQEKSSKFGRFSGFGASGNKGRNQSIDEDSPSSSKRDSKSSSGTQSFTSRPYHPGDRYYGGSSSTLPSSAESDPNENMFSNLPPRPHMAQHSSSPSSMSMAGMVKQLPALPASRSNDAFARSIPTYGDQITTANGRSRAMTTSSYASTAIAPRLEADLDFGGFGDDIFANTRKESPDFTTNNSNGRSLLQHRRPFQAEPININPTMDVEPPLKSWESRTSGEEEGAHLIASPVASPVDDGDLPPPVPMHKYSQKAHYTQIASHSPELNGSGGWEDTDAKLVSQSVQARTPRRPVERESSPEHSHAYESSSSAASLQAPLTSRSASNTTTPRAALRASNGPLAEEAEEYLFAQPKVDAVVQKPTVPVMKENIPPPAIQSAPVEGQRRVLTAAEFQAQKRAQLSQPVEDSSSDDDDYEDEEDAIRKREEEQKLIRQRQQMQIAREHMRRSTTAPADSARASTMSGPLTNGFPSETSLEADQWDDEDVPLGVLAQHGFPGRNRAPTQPANATPSYFRTSSPAVPDRPASTGATSNRASAYRPPFARNLPDDPYANFVGGGLVQQANRDPMGFSRGAASVYNEPIGMPADVQPQYTSLVDQIQMRDNAKQKYMGGASSKKPSQGPFTGALSNQMNMSQQANPTRMSTMGMPGMPGMAGQQGMPGMNPMMNMNMMGGSMPMMGMNPMQYPMYPQNELMMQQMYQQMLQMQQQMHAQNAMFGQPQHMQQDPRMSMAFPQQSPGFQNPQFPNNSFLNVGTGGPNPAQRPMSIMSFGGSQVNSSGRPYSTLAPPGMPQVGGLQPPLAMNNGYTPSIAPSERSNIGLSARYRPVVTGNGMQDTHSTVSSMTLQASGGAAENRQVKGILKKKAVPQVTVREDDEDDWGQMNARKSKFVNGGARTEDNSSLGDMVRGFDNL</sequence>
<feature type="region of interest" description="Disordered" evidence="1">
    <location>
        <begin position="1"/>
        <end position="170"/>
    </location>
</feature>
<organism evidence="2 3">
    <name type="scientific">Lophiostoma macrostomum CBS 122681</name>
    <dbReference type="NCBI Taxonomy" id="1314788"/>
    <lineage>
        <taxon>Eukaryota</taxon>
        <taxon>Fungi</taxon>
        <taxon>Dikarya</taxon>
        <taxon>Ascomycota</taxon>
        <taxon>Pezizomycotina</taxon>
        <taxon>Dothideomycetes</taxon>
        <taxon>Pleosporomycetidae</taxon>
        <taxon>Pleosporales</taxon>
        <taxon>Lophiostomataceae</taxon>
        <taxon>Lophiostoma</taxon>
    </lineage>
</organism>
<feature type="region of interest" description="Disordered" evidence="1">
    <location>
        <begin position="453"/>
        <end position="482"/>
    </location>
</feature>
<dbReference type="PANTHER" id="PTHR42068:SF1">
    <property type="entry name" value="YALI0B18964P"/>
    <property type="match status" value="1"/>
</dbReference>
<feature type="compositionally biased region" description="Low complexity" evidence="1">
    <location>
        <begin position="101"/>
        <end position="110"/>
    </location>
</feature>